<gene>
    <name evidence="2" type="ORF">A2Z86_11465</name>
</gene>
<dbReference type="EMBL" id="MFIV01000091">
    <property type="protein sequence ID" value="OGF98535.1"/>
    <property type="molecule type" value="Genomic_DNA"/>
</dbReference>
<evidence type="ECO:0000256" key="1">
    <source>
        <dbReference type="SAM" id="MobiDB-lite"/>
    </source>
</evidence>
<reference evidence="2 3" key="1">
    <citation type="journal article" date="2016" name="Nat. Commun.">
        <title>Thousands of microbial genomes shed light on interconnected biogeochemical processes in an aquifer system.</title>
        <authorList>
            <person name="Anantharaman K."/>
            <person name="Brown C.T."/>
            <person name="Hug L.A."/>
            <person name="Sharon I."/>
            <person name="Castelle C.J."/>
            <person name="Probst A.J."/>
            <person name="Thomas B.C."/>
            <person name="Singh A."/>
            <person name="Wilkins M.J."/>
            <person name="Karaoz U."/>
            <person name="Brodie E.L."/>
            <person name="Williams K.H."/>
            <person name="Hubbard S.S."/>
            <person name="Banfield J.F."/>
        </authorList>
    </citation>
    <scope>NUCLEOTIDE SEQUENCE [LARGE SCALE GENOMIC DNA]</scope>
</reference>
<feature type="region of interest" description="Disordered" evidence="1">
    <location>
        <begin position="22"/>
        <end position="46"/>
    </location>
</feature>
<accession>A0A1F5YEF2</accession>
<proteinExistence type="predicted"/>
<organism evidence="2 3">
    <name type="scientific">Candidatus Glassbacteria bacterium GWA2_58_10</name>
    <dbReference type="NCBI Taxonomy" id="1817865"/>
    <lineage>
        <taxon>Bacteria</taxon>
        <taxon>Candidatus Glassiibacteriota</taxon>
    </lineage>
</organism>
<evidence type="ECO:0000313" key="2">
    <source>
        <dbReference type="EMBL" id="OGF98535.1"/>
    </source>
</evidence>
<evidence type="ECO:0000313" key="3">
    <source>
        <dbReference type="Proteomes" id="UP000176992"/>
    </source>
</evidence>
<sequence length="136" mass="14878">MDLSSMSSTRYAERAFQPQFYQQPHYSAPGVSPDQPGASPLPGSTWGADKTVWVAQDQEKAGLEKIHVSEAGQRMLGRMAGLWELQTGVVRRFQDEQNSSERAAVSSQFLTRNAINALEAVKSRFAVAGASIDIYA</sequence>
<protein>
    <submittedName>
        <fullName evidence="2">Uncharacterized protein</fullName>
    </submittedName>
</protein>
<name>A0A1F5YEF2_9BACT</name>
<dbReference type="Proteomes" id="UP000176992">
    <property type="component" value="Unassembled WGS sequence"/>
</dbReference>
<dbReference type="AlphaFoldDB" id="A0A1F5YEF2"/>
<comment type="caution">
    <text evidence="2">The sequence shown here is derived from an EMBL/GenBank/DDBJ whole genome shotgun (WGS) entry which is preliminary data.</text>
</comment>